<dbReference type="AlphaFoldDB" id="A0A367RGZ7"/>
<sequence length="281" mass="31570">MDRQLSARELGRQAIINTVPKSEWQQNWQFSRALIEEINNHRIMSHPIMQALNGGQLSFEQMRVVHLEFFHAFAQVFTDAVIQAMFTASQLESRLGPAAKPSARFLLQFNLLEELGFKPGFGSDGSYEGNPNGAHYAQFCDTLAKLHVDPKKINQYVPMASSLACRATFESCYGDHLLMTTLLAVSETVFHDYAGIWATGVAQSTDIDVTKGYHSIHVEDETGVSIEDGHSEDAWILFSQAVTSDRYDAVKHHIYVWLNTWTAFLDDLLAGRFLQNQPQAA</sequence>
<keyword evidence="2" id="KW-1185">Reference proteome</keyword>
<dbReference type="SUPFAM" id="SSF48613">
    <property type="entry name" value="Heme oxygenase-like"/>
    <property type="match status" value="1"/>
</dbReference>
<accession>A0A367RGZ7</accession>
<dbReference type="EMBL" id="LXQD01000153">
    <property type="protein sequence ID" value="RCJ35329.1"/>
    <property type="molecule type" value="Genomic_DNA"/>
</dbReference>
<organism evidence="1 2">
    <name type="scientific">Nostoc minutum NIES-26</name>
    <dbReference type="NCBI Taxonomy" id="1844469"/>
    <lineage>
        <taxon>Bacteria</taxon>
        <taxon>Bacillati</taxon>
        <taxon>Cyanobacteriota</taxon>
        <taxon>Cyanophyceae</taxon>
        <taxon>Nostocales</taxon>
        <taxon>Nostocaceae</taxon>
        <taxon>Nostoc</taxon>
    </lineage>
</organism>
<evidence type="ECO:0000313" key="1">
    <source>
        <dbReference type="EMBL" id="RCJ35329.1"/>
    </source>
</evidence>
<evidence type="ECO:0000313" key="2">
    <source>
        <dbReference type="Proteomes" id="UP000252107"/>
    </source>
</evidence>
<protein>
    <recommendedName>
        <fullName evidence="3">TenA family transcriptional regulator</fullName>
    </recommendedName>
</protein>
<proteinExistence type="predicted"/>
<dbReference type="InterPro" id="IPR016084">
    <property type="entry name" value="Haem_Oase-like_multi-hlx"/>
</dbReference>
<dbReference type="Proteomes" id="UP000252107">
    <property type="component" value="Unassembled WGS sequence"/>
</dbReference>
<evidence type="ECO:0008006" key="3">
    <source>
        <dbReference type="Google" id="ProtNLM"/>
    </source>
</evidence>
<reference evidence="1" key="1">
    <citation type="submission" date="2016-04" db="EMBL/GenBank/DDBJ databases">
        <authorList>
            <person name="Tabuchi Yagui T.R."/>
        </authorList>
    </citation>
    <scope>NUCLEOTIDE SEQUENCE [LARGE SCALE GENOMIC DNA]</scope>
    <source>
        <strain evidence="1">NIES-26</strain>
    </source>
</reference>
<comment type="caution">
    <text evidence="1">The sequence shown here is derived from an EMBL/GenBank/DDBJ whole genome shotgun (WGS) entry which is preliminary data.</text>
</comment>
<gene>
    <name evidence="1" type="ORF">A6770_15995</name>
</gene>
<dbReference type="Gene3D" id="1.20.910.10">
    <property type="entry name" value="Heme oxygenase-like"/>
    <property type="match status" value="1"/>
</dbReference>
<name>A0A367RGZ7_9NOSO</name>